<protein>
    <submittedName>
        <fullName evidence="2">Uncharacterized protein</fullName>
    </submittedName>
</protein>
<comment type="caution">
    <text evidence="2">The sequence shown here is derived from an EMBL/GenBank/DDBJ whole genome shotgun (WGS) entry which is preliminary data.</text>
</comment>
<evidence type="ECO:0000256" key="1">
    <source>
        <dbReference type="SAM" id="MobiDB-lite"/>
    </source>
</evidence>
<name>A0ABT9MRF0_9ACTN</name>
<dbReference type="EMBL" id="JAUSRA010000001">
    <property type="protein sequence ID" value="MDP9794007.1"/>
    <property type="molecule type" value="Genomic_DNA"/>
</dbReference>
<reference evidence="2 3" key="1">
    <citation type="submission" date="2023-07" db="EMBL/GenBank/DDBJ databases">
        <title>Sequencing the genomes of 1000 actinobacteria strains.</title>
        <authorList>
            <person name="Klenk H.-P."/>
        </authorList>
    </citation>
    <scope>NUCLEOTIDE SEQUENCE [LARGE SCALE GENOMIC DNA]</scope>
    <source>
        <strain evidence="2 3">DSM 44710</strain>
    </source>
</reference>
<feature type="compositionally biased region" description="Low complexity" evidence="1">
    <location>
        <begin position="1"/>
        <end position="16"/>
    </location>
</feature>
<organism evidence="2 3">
    <name type="scientific">Catenuloplanes nepalensis</name>
    <dbReference type="NCBI Taxonomy" id="587533"/>
    <lineage>
        <taxon>Bacteria</taxon>
        <taxon>Bacillati</taxon>
        <taxon>Actinomycetota</taxon>
        <taxon>Actinomycetes</taxon>
        <taxon>Micromonosporales</taxon>
        <taxon>Micromonosporaceae</taxon>
        <taxon>Catenuloplanes</taxon>
    </lineage>
</organism>
<evidence type="ECO:0000313" key="3">
    <source>
        <dbReference type="Proteomes" id="UP001240984"/>
    </source>
</evidence>
<feature type="region of interest" description="Disordered" evidence="1">
    <location>
        <begin position="1"/>
        <end position="29"/>
    </location>
</feature>
<proteinExistence type="predicted"/>
<gene>
    <name evidence="2" type="ORF">J2S43_002519</name>
</gene>
<dbReference type="Proteomes" id="UP001240984">
    <property type="component" value="Unassembled WGS sequence"/>
</dbReference>
<accession>A0ABT9MRF0</accession>
<sequence>MHSAIVANATANVVTNPGSGSPNRLLYVG</sequence>
<keyword evidence="3" id="KW-1185">Reference proteome</keyword>
<evidence type="ECO:0000313" key="2">
    <source>
        <dbReference type="EMBL" id="MDP9794007.1"/>
    </source>
</evidence>